<evidence type="ECO:0000313" key="3">
    <source>
        <dbReference type="Proteomes" id="UP000591131"/>
    </source>
</evidence>
<protein>
    <recommendedName>
        <fullName evidence="4">Cytochrome P450</fullName>
    </recommendedName>
</protein>
<dbReference type="GO" id="GO:0005506">
    <property type="term" value="F:iron ion binding"/>
    <property type="evidence" value="ECO:0007669"/>
    <property type="project" value="InterPro"/>
</dbReference>
<keyword evidence="3" id="KW-1185">Reference proteome</keyword>
<dbReference type="SUPFAM" id="SSF48264">
    <property type="entry name" value="Cytochrome P450"/>
    <property type="match status" value="1"/>
</dbReference>
<organism evidence="2 3">
    <name type="scientific">Perkinsus chesapeaki</name>
    <name type="common">Clam parasite</name>
    <name type="synonym">Perkinsus andrewsi</name>
    <dbReference type="NCBI Taxonomy" id="330153"/>
    <lineage>
        <taxon>Eukaryota</taxon>
        <taxon>Sar</taxon>
        <taxon>Alveolata</taxon>
        <taxon>Perkinsozoa</taxon>
        <taxon>Perkinsea</taxon>
        <taxon>Perkinsida</taxon>
        <taxon>Perkinsidae</taxon>
        <taxon>Perkinsus</taxon>
    </lineage>
</organism>
<dbReference type="Proteomes" id="UP000591131">
    <property type="component" value="Unassembled WGS sequence"/>
</dbReference>
<reference evidence="2 3" key="1">
    <citation type="submission" date="2020-04" db="EMBL/GenBank/DDBJ databases">
        <title>Perkinsus chesapeaki whole genome sequence.</title>
        <authorList>
            <person name="Bogema D.R."/>
        </authorList>
    </citation>
    <scope>NUCLEOTIDE SEQUENCE [LARGE SCALE GENOMIC DNA]</scope>
    <source>
        <strain evidence="2">ATCC PRA-425</strain>
    </source>
</reference>
<name>A0A7J6KY56_PERCH</name>
<dbReference type="AlphaFoldDB" id="A0A7J6KY56"/>
<dbReference type="PANTHER" id="PTHR24305">
    <property type="entry name" value="CYTOCHROME P450"/>
    <property type="match status" value="1"/>
</dbReference>
<proteinExistence type="inferred from homology"/>
<dbReference type="OrthoDB" id="428049at2759"/>
<dbReference type="InterPro" id="IPR001128">
    <property type="entry name" value="Cyt_P450"/>
</dbReference>
<evidence type="ECO:0008006" key="4">
    <source>
        <dbReference type="Google" id="ProtNLM"/>
    </source>
</evidence>
<dbReference type="Pfam" id="PF00067">
    <property type="entry name" value="p450"/>
    <property type="match status" value="2"/>
</dbReference>
<dbReference type="GO" id="GO:0020037">
    <property type="term" value="F:heme binding"/>
    <property type="evidence" value="ECO:0007669"/>
    <property type="project" value="InterPro"/>
</dbReference>
<dbReference type="PANTHER" id="PTHR24305:SF166">
    <property type="entry name" value="CYTOCHROME P450 12A4, MITOCHONDRIAL-RELATED"/>
    <property type="match status" value="1"/>
</dbReference>
<sequence>MTSVLIDAQSLLSKYAGKDATIGRIVGKLIVGITVSFATLKAFEALVRVLKAPPFPGPGIPFLIRLAVIPPEQQFKEIIDLPRSFGKICCFKTLTRQVLIVSDIDVYRNVMRRRPREFSGPDFENILDMKTMAMTEGDMWKKHRRISSRPLMESNLDKLTPMMLTLAQQLIQRLRVSANEDRIVKWQPVEDFQICASKAAIAVYMGEENPVNSTAGGETTASAISWLLKNFCIYPEVQRKARAEADAIDDLSTASMRDMPYIEACALESLRLNPSAPVSIIRALVDCTVGGKSIAAGTQIILPIGLMMRQEYEDGDEFK</sequence>
<dbReference type="InterPro" id="IPR036396">
    <property type="entry name" value="Cyt_P450_sf"/>
</dbReference>
<dbReference type="EMBL" id="JAAPAO010000943">
    <property type="protein sequence ID" value="KAF4652273.1"/>
    <property type="molecule type" value="Genomic_DNA"/>
</dbReference>
<gene>
    <name evidence="2" type="ORF">FOL47_011180</name>
</gene>
<evidence type="ECO:0000256" key="1">
    <source>
        <dbReference type="ARBA" id="ARBA00010617"/>
    </source>
</evidence>
<dbReference type="InterPro" id="IPR050121">
    <property type="entry name" value="Cytochrome_P450_monoxygenase"/>
</dbReference>
<comment type="similarity">
    <text evidence="1">Belongs to the cytochrome P450 family.</text>
</comment>
<dbReference type="GO" id="GO:0004497">
    <property type="term" value="F:monooxygenase activity"/>
    <property type="evidence" value="ECO:0007669"/>
    <property type="project" value="InterPro"/>
</dbReference>
<accession>A0A7J6KY56</accession>
<evidence type="ECO:0000313" key="2">
    <source>
        <dbReference type="EMBL" id="KAF4652273.1"/>
    </source>
</evidence>
<comment type="caution">
    <text evidence="2">The sequence shown here is derived from an EMBL/GenBank/DDBJ whole genome shotgun (WGS) entry which is preliminary data.</text>
</comment>
<dbReference type="Gene3D" id="1.10.630.10">
    <property type="entry name" value="Cytochrome P450"/>
    <property type="match status" value="2"/>
</dbReference>
<dbReference type="GO" id="GO:0016705">
    <property type="term" value="F:oxidoreductase activity, acting on paired donors, with incorporation or reduction of molecular oxygen"/>
    <property type="evidence" value="ECO:0007669"/>
    <property type="project" value="InterPro"/>
</dbReference>
<dbReference type="CDD" id="cd00302">
    <property type="entry name" value="cytochrome_P450"/>
    <property type="match status" value="1"/>
</dbReference>